<reference evidence="2" key="1">
    <citation type="submission" date="2022-10" db="EMBL/GenBank/DDBJ databases">
        <title>Genome assembly of Pristionchus species.</title>
        <authorList>
            <person name="Yoshida K."/>
            <person name="Sommer R.J."/>
        </authorList>
    </citation>
    <scope>NUCLEOTIDE SEQUENCE [LARGE SCALE GENOMIC DNA]</scope>
    <source>
        <strain evidence="2">RS5460</strain>
    </source>
</reference>
<protein>
    <submittedName>
        <fullName evidence="1">Uncharacterized protein</fullName>
    </submittedName>
</protein>
<evidence type="ECO:0000313" key="1">
    <source>
        <dbReference type="EMBL" id="GMR57260.1"/>
    </source>
</evidence>
<comment type="caution">
    <text evidence="1">The sequence shown here is derived from an EMBL/GenBank/DDBJ whole genome shotgun (WGS) entry which is preliminary data.</text>
</comment>
<name>A0AAN5D731_9BILA</name>
<keyword evidence="2" id="KW-1185">Reference proteome</keyword>
<gene>
    <name evidence="1" type="ORF">PMAYCL1PPCAC_27455</name>
</gene>
<proteinExistence type="predicted"/>
<accession>A0AAN5D731</accession>
<dbReference type="AlphaFoldDB" id="A0AAN5D731"/>
<dbReference type="Proteomes" id="UP001328107">
    <property type="component" value="Unassembled WGS sequence"/>
</dbReference>
<feature type="non-terminal residue" evidence="1">
    <location>
        <position position="1"/>
    </location>
</feature>
<evidence type="ECO:0000313" key="2">
    <source>
        <dbReference type="Proteomes" id="UP001328107"/>
    </source>
</evidence>
<dbReference type="EMBL" id="BTRK01000006">
    <property type="protein sequence ID" value="GMR57260.1"/>
    <property type="molecule type" value="Genomic_DNA"/>
</dbReference>
<organism evidence="1 2">
    <name type="scientific">Pristionchus mayeri</name>
    <dbReference type="NCBI Taxonomy" id="1317129"/>
    <lineage>
        <taxon>Eukaryota</taxon>
        <taxon>Metazoa</taxon>
        <taxon>Ecdysozoa</taxon>
        <taxon>Nematoda</taxon>
        <taxon>Chromadorea</taxon>
        <taxon>Rhabditida</taxon>
        <taxon>Rhabditina</taxon>
        <taxon>Diplogasteromorpha</taxon>
        <taxon>Diplogasteroidea</taxon>
        <taxon>Neodiplogasteridae</taxon>
        <taxon>Pristionchus</taxon>
    </lineage>
</organism>
<sequence>ENRPAIHILHLNKTANGTELRMILFASNLPFYGLANLDWGLFERSDHRLGPQLTVTLRGPQYPLWNQVVDLLSASIKDVTNNNIWAAGRVIRKNFSPAEFSVYAQLMSNSTIGNFNSGTLKLDDTSASSVIAMASLSKKFILDFHRDSELADPAAFITELTSVVSSYVRLTDLNFPNSFFGLSPSFWKTFLSEKLGNGSLEDVSIWFTDDGKKKKFTNAQVGLSVDSDFVCIEYNKKA</sequence>